<feature type="transmembrane region" description="Helical" evidence="1">
    <location>
        <begin position="38"/>
        <end position="56"/>
    </location>
</feature>
<keyword evidence="3" id="KW-1185">Reference proteome</keyword>
<gene>
    <name evidence="2" type="ORF">CWI80_06125</name>
</gene>
<protein>
    <submittedName>
        <fullName evidence="2">Uncharacterized protein</fullName>
    </submittedName>
</protein>
<dbReference type="Proteomes" id="UP000287022">
    <property type="component" value="Unassembled WGS sequence"/>
</dbReference>
<proteinExistence type="predicted"/>
<evidence type="ECO:0000256" key="1">
    <source>
        <dbReference type="SAM" id="Phobius"/>
    </source>
</evidence>
<dbReference type="EMBL" id="PIQE01000001">
    <property type="protein sequence ID" value="RUO74903.1"/>
    <property type="molecule type" value="Genomic_DNA"/>
</dbReference>
<comment type="caution">
    <text evidence="2">The sequence shown here is derived from an EMBL/GenBank/DDBJ whole genome shotgun (WGS) entry which is preliminary data.</text>
</comment>
<feature type="transmembrane region" description="Helical" evidence="1">
    <location>
        <begin position="7"/>
        <end position="26"/>
    </location>
</feature>
<reference evidence="3" key="1">
    <citation type="journal article" date="2018" name="Front. Microbiol.">
        <title>Genome-Based Analysis Reveals the Taxonomy and Diversity of the Family Idiomarinaceae.</title>
        <authorList>
            <person name="Liu Y."/>
            <person name="Lai Q."/>
            <person name="Shao Z."/>
        </authorList>
    </citation>
    <scope>NUCLEOTIDE SEQUENCE [LARGE SCALE GENOMIC DNA]</scope>
    <source>
        <strain evidence="3">c121</strain>
    </source>
</reference>
<organism evidence="2 3">
    <name type="scientific">Pseudidiomarina sediminum</name>
    <dbReference type="NCBI Taxonomy" id="431675"/>
    <lineage>
        <taxon>Bacteria</taxon>
        <taxon>Pseudomonadati</taxon>
        <taxon>Pseudomonadota</taxon>
        <taxon>Gammaproteobacteria</taxon>
        <taxon>Alteromonadales</taxon>
        <taxon>Idiomarinaceae</taxon>
        <taxon>Pseudidiomarina</taxon>
    </lineage>
</organism>
<evidence type="ECO:0000313" key="2">
    <source>
        <dbReference type="EMBL" id="RUO74903.1"/>
    </source>
</evidence>
<evidence type="ECO:0000313" key="3">
    <source>
        <dbReference type="Proteomes" id="UP000287022"/>
    </source>
</evidence>
<keyword evidence="1" id="KW-0472">Membrane</keyword>
<keyword evidence="1" id="KW-0812">Transmembrane</keyword>
<keyword evidence="1" id="KW-1133">Transmembrane helix</keyword>
<sequence length="68" mass="7602">MKTLRTLIRIVGALLGLALVVLGVYWLINPIISGTEDVVFNFSIIGLGAMFLLWALSSRYHKAPDKEW</sequence>
<name>A0A432ZAC4_9GAMM</name>
<dbReference type="AlphaFoldDB" id="A0A432ZAC4"/>
<accession>A0A432ZAC4</accession>